<evidence type="ECO:0000259" key="9">
    <source>
        <dbReference type="PROSITE" id="PS51195"/>
    </source>
</evidence>
<dbReference type="GO" id="GO:0003724">
    <property type="term" value="F:RNA helicase activity"/>
    <property type="evidence" value="ECO:0007669"/>
    <property type="project" value="InterPro"/>
</dbReference>
<sequence>MLEQLGLQDNLINGLKKIGIHQPTDIQEKTIPLGLENKDIIGQSETGSGKTFAYLLPLFQKIDFTKKETQGIILAPTHELVMQIDGQIKLLAQKADIPITSATIIGDVSVKRQIERLKEKPHIIVGSVGRVLDLIDKRKIKAHTVKTIIIDEGDRLLDQSSLPTVKGIIKSTLKERQLMVFSATISKKALEAAKALMKDPIVVISEEKSQVNPNITHLYFSVEQRDKVNMMRKLAAAIRPKKAIIFINKSDQLEMVATKLQYHHLNACAIHGTTTKMERKNALEGFRQGKYQFLVASDVAARGLDIQGVTHIFNLDLPLDTKQYLHRVGRTGRMGQAGTAISLVTQREISFLKNYEKDYNITFTQKFLYKGKIIDK</sequence>
<dbReference type="InterPro" id="IPR027417">
    <property type="entry name" value="P-loop_NTPase"/>
</dbReference>
<dbReference type="AlphaFoldDB" id="A0AAE3HD58"/>
<dbReference type="GO" id="GO:0003676">
    <property type="term" value="F:nucleic acid binding"/>
    <property type="evidence" value="ECO:0007669"/>
    <property type="project" value="InterPro"/>
</dbReference>
<feature type="domain" description="Helicase C-terminal" evidence="8">
    <location>
        <begin position="214"/>
        <end position="375"/>
    </location>
</feature>
<dbReference type="SMART" id="SM00490">
    <property type="entry name" value="HELICc"/>
    <property type="match status" value="1"/>
</dbReference>
<dbReference type="InterPro" id="IPR001650">
    <property type="entry name" value="Helicase_C-like"/>
</dbReference>
<dbReference type="CDD" id="cd18787">
    <property type="entry name" value="SF2_C_DEAD"/>
    <property type="match status" value="1"/>
</dbReference>
<feature type="domain" description="Helicase ATP-binding" evidence="7">
    <location>
        <begin position="31"/>
        <end position="203"/>
    </location>
</feature>
<evidence type="ECO:0000256" key="5">
    <source>
        <dbReference type="ARBA" id="ARBA00038437"/>
    </source>
</evidence>
<feature type="short sequence motif" description="Q motif" evidence="6">
    <location>
        <begin position="1"/>
        <end position="28"/>
    </location>
</feature>
<evidence type="ECO:0000256" key="2">
    <source>
        <dbReference type="ARBA" id="ARBA00022801"/>
    </source>
</evidence>
<dbReference type="InterPro" id="IPR050079">
    <property type="entry name" value="DEAD_box_RNA_helicase"/>
</dbReference>
<keyword evidence="4" id="KW-0067">ATP-binding</keyword>
<dbReference type="CDD" id="cd00268">
    <property type="entry name" value="DEADc"/>
    <property type="match status" value="1"/>
</dbReference>
<evidence type="ECO:0000256" key="4">
    <source>
        <dbReference type="ARBA" id="ARBA00022840"/>
    </source>
</evidence>
<evidence type="ECO:0000256" key="1">
    <source>
        <dbReference type="ARBA" id="ARBA00022741"/>
    </source>
</evidence>
<feature type="domain" description="DEAD-box RNA helicase Q" evidence="9">
    <location>
        <begin position="1"/>
        <end position="28"/>
    </location>
</feature>
<comment type="similarity">
    <text evidence="5">Belongs to the DEAD box helicase family.</text>
</comment>
<accession>A0AAE3HD58</accession>
<dbReference type="Proteomes" id="UP001205748">
    <property type="component" value="Unassembled WGS sequence"/>
</dbReference>
<dbReference type="InterPro" id="IPR014014">
    <property type="entry name" value="RNA_helicase_DEAD_Q_motif"/>
</dbReference>
<keyword evidence="3 10" id="KW-0347">Helicase</keyword>
<dbReference type="InterPro" id="IPR014001">
    <property type="entry name" value="Helicase_ATP-bd"/>
</dbReference>
<evidence type="ECO:0000259" key="7">
    <source>
        <dbReference type="PROSITE" id="PS51192"/>
    </source>
</evidence>
<keyword evidence="2" id="KW-0378">Hydrolase</keyword>
<dbReference type="SMART" id="SM00487">
    <property type="entry name" value="DEXDc"/>
    <property type="match status" value="1"/>
</dbReference>
<proteinExistence type="inferred from homology"/>
<evidence type="ECO:0000256" key="3">
    <source>
        <dbReference type="ARBA" id="ARBA00022806"/>
    </source>
</evidence>
<dbReference type="PROSITE" id="PS51192">
    <property type="entry name" value="HELICASE_ATP_BIND_1"/>
    <property type="match status" value="1"/>
</dbReference>
<dbReference type="InterPro" id="IPR011545">
    <property type="entry name" value="DEAD/DEAH_box_helicase_dom"/>
</dbReference>
<dbReference type="Pfam" id="PF00270">
    <property type="entry name" value="DEAD"/>
    <property type="match status" value="1"/>
</dbReference>
<dbReference type="InterPro" id="IPR044742">
    <property type="entry name" value="DEAD/DEAH_RhlB"/>
</dbReference>
<dbReference type="Gene3D" id="3.40.50.300">
    <property type="entry name" value="P-loop containing nucleotide triphosphate hydrolases"/>
    <property type="match status" value="2"/>
</dbReference>
<gene>
    <name evidence="10" type="ORF">NSA47_04610</name>
</gene>
<dbReference type="EMBL" id="JANKAS010000003">
    <property type="protein sequence ID" value="MCR1898270.1"/>
    <property type="molecule type" value="Genomic_DNA"/>
</dbReference>
<evidence type="ECO:0000313" key="10">
    <source>
        <dbReference type="EMBL" id="MCR1898270.1"/>
    </source>
</evidence>
<evidence type="ECO:0000259" key="8">
    <source>
        <dbReference type="PROSITE" id="PS51194"/>
    </source>
</evidence>
<dbReference type="RefSeq" id="WP_257529744.1">
    <property type="nucleotide sequence ID" value="NZ_JANKAS010000003.1"/>
</dbReference>
<dbReference type="GO" id="GO:0016787">
    <property type="term" value="F:hydrolase activity"/>
    <property type="evidence" value="ECO:0007669"/>
    <property type="project" value="UniProtKB-KW"/>
</dbReference>
<evidence type="ECO:0000313" key="11">
    <source>
        <dbReference type="Proteomes" id="UP001205748"/>
    </source>
</evidence>
<dbReference type="PANTHER" id="PTHR47959:SF1">
    <property type="entry name" value="ATP-DEPENDENT RNA HELICASE DBPA"/>
    <property type="match status" value="1"/>
</dbReference>
<evidence type="ECO:0000256" key="6">
    <source>
        <dbReference type="PROSITE-ProRule" id="PRU00552"/>
    </source>
</evidence>
<dbReference type="GO" id="GO:0005829">
    <property type="term" value="C:cytosol"/>
    <property type="evidence" value="ECO:0007669"/>
    <property type="project" value="TreeGrafter"/>
</dbReference>
<comment type="caution">
    <text evidence="10">The sequence shown here is derived from an EMBL/GenBank/DDBJ whole genome shotgun (WGS) entry which is preliminary data.</text>
</comment>
<keyword evidence="11" id="KW-1185">Reference proteome</keyword>
<reference evidence="10" key="1">
    <citation type="submission" date="2022-07" db="EMBL/GenBank/DDBJ databases">
        <title>Enhanced cultured diversity of the mouse gut microbiota enables custom-made synthetic communities.</title>
        <authorList>
            <person name="Afrizal A."/>
        </authorList>
    </citation>
    <scope>NUCLEOTIDE SEQUENCE</scope>
    <source>
        <strain evidence="10">DSM 28593</strain>
    </source>
</reference>
<organism evidence="10 11">
    <name type="scientific">Irregularibacter muris</name>
    <dbReference type="NCBI Taxonomy" id="1796619"/>
    <lineage>
        <taxon>Bacteria</taxon>
        <taxon>Bacillati</taxon>
        <taxon>Bacillota</taxon>
        <taxon>Clostridia</taxon>
        <taxon>Eubacteriales</taxon>
        <taxon>Eubacteriaceae</taxon>
        <taxon>Irregularibacter</taxon>
    </lineage>
</organism>
<name>A0AAE3HD58_9FIRM</name>
<dbReference type="GO" id="GO:0005524">
    <property type="term" value="F:ATP binding"/>
    <property type="evidence" value="ECO:0007669"/>
    <property type="project" value="UniProtKB-KW"/>
</dbReference>
<dbReference type="SUPFAM" id="SSF52540">
    <property type="entry name" value="P-loop containing nucleoside triphosphate hydrolases"/>
    <property type="match status" value="1"/>
</dbReference>
<dbReference type="PANTHER" id="PTHR47959">
    <property type="entry name" value="ATP-DEPENDENT RNA HELICASE RHLE-RELATED"/>
    <property type="match status" value="1"/>
</dbReference>
<dbReference type="PROSITE" id="PS51195">
    <property type="entry name" value="Q_MOTIF"/>
    <property type="match status" value="1"/>
</dbReference>
<protein>
    <submittedName>
        <fullName evidence="10">DEAD/DEAH box helicase</fullName>
    </submittedName>
</protein>
<dbReference type="PROSITE" id="PS51194">
    <property type="entry name" value="HELICASE_CTER"/>
    <property type="match status" value="1"/>
</dbReference>
<keyword evidence="1" id="KW-0547">Nucleotide-binding</keyword>
<dbReference type="Pfam" id="PF00271">
    <property type="entry name" value="Helicase_C"/>
    <property type="match status" value="1"/>
</dbReference>